<dbReference type="CDD" id="cd20220">
    <property type="entry name" value="PFM_natterin-3-like"/>
    <property type="match status" value="1"/>
</dbReference>
<comment type="caution">
    <text evidence="4">The sequence shown here is derived from an EMBL/GenBank/DDBJ whole genome shotgun (WGS) entry which is preliminary data.</text>
</comment>
<dbReference type="SMART" id="SM00409">
    <property type="entry name" value="IG"/>
    <property type="match status" value="3"/>
</dbReference>
<dbReference type="InterPro" id="IPR003599">
    <property type="entry name" value="Ig_sub"/>
</dbReference>
<sequence length="730" mass="79399">MESGSPRIWIGEGNQNLEEIPTWTNPSWNWDQDPPSHLKWEPFQGHLPPDAVSSWNRHSRRLEFVCSTSERGCNSGSYDPIRGPFCFFPYNGWEHKTSNFNILVNAGGFEALDWVDDSFGTVPENAVESCPLVDTFVGRSRDGLGKVSKEHRALFIALEGEEVWYKWYQVLVVKTGPSDISIMDVAYNLSAALERSEDVALVEAPVRNDGCWAAPSSALLEKTTETEHSWHLDHPALATVRGTLLVAPLVFNGTGWAVANVTSLPWVGGASTTKFVSHGPHKVPEELPARSECTAVLWGHRRHLRVPFTAQLLREFHDGSQHSVEVTGWVQTQVVTRVRAGLERCQELTRVPPSQILILTDSLVLQVPVGVLLEGDTVTLRCRGLRNVLVTKVRFCHNKKDLGVSISGTQLFLPPLQLHHSGHYHCGGWVSYGMPPWRESEPVTVTVHGVPLSGVSLLAQPPRGQVALGDLLVLSCTVATGTGSLSFSWHWEGSAAPLGTGPHLELHTGDEDNGLYQCWVTDSNSTAKSPLLHVTVLVPVANVTITPGPPSLQVQAGDPVTLHCSVQVGSAPVTFTWLRDSQEVAWRPLLALGDVEPGHSGTYQCVATNQLDRHRMFQAFSPELELVVTSWGPFGTGGITQDHCEHSGCLVWGLSLEVTELGKGTGVVSVDVQDHQVLGDPSLSELWSWMEKTSSPGLNGLPRALGGMAIGSGNDPVLVSVSLEVDLSGV</sequence>
<dbReference type="InterPro" id="IPR036179">
    <property type="entry name" value="Ig-like_dom_sf"/>
</dbReference>
<dbReference type="InterPro" id="IPR003598">
    <property type="entry name" value="Ig_sub2"/>
</dbReference>
<dbReference type="Pfam" id="PF13927">
    <property type="entry name" value="Ig_3"/>
    <property type="match status" value="1"/>
</dbReference>
<gene>
    <name evidence="4" type="ORF">WISP_70242</name>
</gene>
<dbReference type="Gene3D" id="2.60.40.10">
    <property type="entry name" value="Immunoglobulins"/>
    <property type="match status" value="3"/>
</dbReference>
<evidence type="ECO:0000259" key="3">
    <source>
        <dbReference type="PROSITE" id="PS50835"/>
    </source>
</evidence>
<accession>A0ABQ9DC49</accession>
<dbReference type="InterPro" id="IPR050488">
    <property type="entry name" value="Ig_Fc_receptor"/>
</dbReference>
<dbReference type="SUPFAM" id="SSF48726">
    <property type="entry name" value="Immunoglobulin"/>
    <property type="match status" value="3"/>
</dbReference>
<name>A0ABQ9DC49_9PASS</name>
<dbReference type="PANTHER" id="PTHR11481">
    <property type="entry name" value="IMMUNOGLOBULIN FC RECEPTOR"/>
    <property type="match status" value="1"/>
</dbReference>
<dbReference type="InterPro" id="IPR013783">
    <property type="entry name" value="Ig-like_fold"/>
</dbReference>
<dbReference type="Proteomes" id="UP001145742">
    <property type="component" value="Unassembled WGS sequence"/>
</dbReference>
<evidence type="ECO:0000313" key="4">
    <source>
        <dbReference type="EMBL" id="KAJ7416523.1"/>
    </source>
</evidence>
<evidence type="ECO:0000313" key="5">
    <source>
        <dbReference type="Proteomes" id="UP001145742"/>
    </source>
</evidence>
<evidence type="ECO:0000256" key="1">
    <source>
        <dbReference type="ARBA" id="ARBA00022729"/>
    </source>
</evidence>
<reference evidence="4" key="1">
    <citation type="submission" date="2019-10" db="EMBL/GenBank/DDBJ databases">
        <authorList>
            <person name="Soares A.E.R."/>
            <person name="Aleixo A."/>
            <person name="Schneider P."/>
            <person name="Miyaki C.Y."/>
            <person name="Schneider M.P."/>
            <person name="Mello C."/>
            <person name="Vasconcelos A.T.R."/>
        </authorList>
    </citation>
    <scope>NUCLEOTIDE SEQUENCE</scope>
    <source>
        <tissue evidence="4">Muscle</tissue>
    </source>
</reference>
<protein>
    <recommendedName>
        <fullName evidence="3">Ig-like domain-containing protein</fullName>
    </recommendedName>
</protein>
<dbReference type="InterPro" id="IPR006616">
    <property type="entry name" value="DM9_repeat"/>
</dbReference>
<feature type="domain" description="Ig-like" evidence="3">
    <location>
        <begin position="539"/>
        <end position="621"/>
    </location>
</feature>
<dbReference type="InterPro" id="IPR007110">
    <property type="entry name" value="Ig-like_dom"/>
</dbReference>
<dbReference type="EMBL" id="WHWB01033830">
    <property type="protein sequence ID" value="KAJ7416523.1"/>
    <property type="molecule type" value="Genomic_DNA"/>
</dbReference>
<keyword evidence="2" id="KW-1015">Disulfide bond</keyword>
<keyword evidence="5" id="KW-1185">Reference proteome</keyword>
<dbReference type="PROSITE" id="PS50835">
    <property type="entry name" value="IG_LIKE"/>
    <property type="match status" value="2"/>
</dbReference>
<keyword evidence="1" id="KW-0732">Signal</keyword>
<dbReference type="SMART" id="SM00408">
    <property type="entry name" value="IGc2"/>
    <property type="match status" value="3"/>
</dbReference>
<feature type="domain" description="Ig-like" evidence="3">
    <location>
        <begin position="442"/>
        <end position="535"/>
    </location>
</feature>
<dbReference type="Pfam" id="PF11901">
    <property type="entry name" value="DM9"/>
    <property type="match status" value="1"/>
</dbReference>
<dbReference type="Gene3D" id="2.170.15.10">
    <property type="entry name" value="Proaerolysin, chain A, domain 3"/>
    <property type="match status" value="1"/>
</dbReference>
<dbReference type="SMART" id="SM00696">
    <property type="entry name" value="DM9"/>
    <property type="match status" value="1"/>
</dbReference>
<evidence type="ECO:0000256" key="2">
    <source>
        <dbReference type="ARBA" id="ARBA00023157"/>
    </source>
</evidence>
<proteinExistence type="predicted"/>
<organism evidence="4 5">
    <name type="scientific">Willisornis vidua</name>
    <name type="common">Xingu scale-backed antbird</name>
    <dbReference type="NCBI Taxonomy" id="1566151"/>
    <lineage>
        <taxon>Eukaryota</taxon>
        <taxon>Metazoa</taxon>
        <taxon>Chordata</taxon>
        <taxon>Craniata</taxon>
        <taxon>Vertebrata</taxon>
        <taxon>Euteleostomi</taxon>
        <taxon>Archelosauria</taxon>
        <taxon>Archosauria</taxon>
        <taxon>Dinosauria</taxon>
        <taxon>Saurischia</taxon>
        <taxon>Theropoda</taxon>
        <taxon>Coelurosauria</taxon>
        <taxon>Aves</taxon>
        <taxon>Neognathae</taxon>
        <taxon>Neoaves</taxon>
        <taxon>Telluraves</taxon>
        <taxon>Australaves</taxon>
        <taxon>Passeriformes</taxon>
        <taxon>Thamnophilidae</taxon>
        <taxon>Willisornis</taxon>
    </lineage>
</organism>
<dbReference type="PANTHER" id="PTHR11481:SF60">
    <property type="entry name" value="IG-LIKE DOMAIN-CONTAINING PROTEIN"/>
    <property type="match status" value="1"/>
</dbReference>